<evidence type="ECO:0000313" key="2">
    <source>
        <dbReference type="Proteomes" id="UP000221011"/>
    </source>
</evidence>
<keyword evidence="2" id="KW-1185">Reference proteome</keyword>
<dbReference type="EMBL" id="CP022685">
    <property type="protein sequence ID" value="ATL27068.1"/>
    <property type="molecule type" value="Genomic_DNA"/>
</dbReference>
<gene>
    <name evidence="1" type="ORF">KY5_2050</name>
</gene>
<organism evidence="1 2">
    <name type="scientific">Streptomyces formicae</name>
    <dbReference type="NCBI Taxonomy" id="1616117"/>
    <lineage>
        <taxon>Bacteria</taxon>
        <taxon>Bacillati</taxon>
        <taxon>Actinomycetota</taxon>
        <taxon>Actinomycetes</taxon>
        <taxon>Kitasatosporales</taxon>
        <taxon>Streptomycetaceae</taxon>
        <taxon>Streptomyces</taxon>
    </lineage>
</organism>
<proteinExistence type="predicted"/>
<evidence type="ECO:0000313" key="1">
    <source>
        <dbReference type="EMBL" id="ATL27068.1"/>
    </source>
</evidence>
<dbReference type="Proteomes" id="UP000221011">
    <property type="component" value="Chromosome"/>
</dbReference>
<dbReference type="AlphaFoldDB" id="A0A291Q695"/>
<reference evidence="1 2" key="1">
    <citation type="submission" date="2017-08" db="EMBL/GenBank/DDBJ databases">
        <title>Complete Genome Sequence of Streptomyces formicae KY5, the formicamycin producer.</title>
        <authorList>
            <person name="Holmes N.A."/>
            <person name="Devine R."/>
            <person name="Qin Z."/>
            <person name="Seipke R.F."/>
            <person name="Wilkinson B."/>
            <person name="Hutchings M.I."/>
        </authorList>
    </citation>
    <scope>NUCLEOTIDE SEQUENCE [LARGE SCALE GENOMIC DNA]</scope>
    <source>
        <strain evidence="1 2">KY5</strain>
    </source>
</reference>
<accession>A0A291Q695</accession>
<sequence length="30" mass="3047">MPVSHRAIPGPALGFGVSPSVALSRKELTA</sequence>
<name>A0A291Q695_9ACTN</name>
<protein>
    <submittedName>
        <fullName evidence="1">Uncharacterized protein</fullName>
    </submittedName>
</protein>
<dbReference type="KEGG" id="sfk:KY5_2050"/>